<comment type="caution">
    <text evidence="1">The sequence shown here is derived from an EMBL/GenBank/DDBJ whole genome shotgun (WGS) entry which is preliminary data.</text>
</comment>
<gene>
    <name evidence="1" type="ORF">GH810_02885</name>
</gene>
<protein>
    <submittedName>
        <fullName evidence="1">Uncharacterized protein</fullName>
    </submittedName>
</protein>
<organism evidence="1 2">
    <name type="scientific">Acetobacterium paludosum</name>
    <dbReference type="NCBI Taxonomy" id="52693"/>
    <lineage>
        <taxon>Bacteria</taxon>
        <taxon>Bacillati</taxon>
        <taxon>Bacillota</taxon>
        <taxon>Clostridia</taxon>
        <taxon>Eubacteriales</taxon>
        <taxon>Eubacteriaceae</taxon>
        <taxon>Acetobacterium</taxon>
    </lineage>
</organism>
<accession>A0A923KNM1</accession>
<proteinExistence type="predicted"/>
<name>A0A923KNM1_9FIRM</name>
<dbReference type="AlphaFoldDB" id="A0A923KNM1"/>
<reference evidence="1" key="2">
    <citation type="submission" date="2020-10" db="EMBL/GenBank/DDBJ databases">
        <title>Comparative genomics of the Acetobacterium genus.</title>
        <authorList>
            <person name="Marshall C."/>
            <person name="May H."/>
            <person name="Norman S."/>
        </authorList>
    </citation>
    <scope>NUCLEOTIDE SEQUENCE</scope>
    <source>
        <strain evidence="1">DER-2019</strain>
    </source>
</reference>
<dbReference type="EMBL" id="WJBD01000002">
    <property type="protein sequence ID" value="MBC3887254.1"/>
    <property type="molecule type" value="Genomic_DNA"/>
</dbReference>
<dbReference type="Proteomes" id="UP000616595">
    <property type="component" value="Unassembled WGS sequence"/>
</dbReference>
<sequence>MGNSEYSNYVIGKNGVEYEDLVALNKMQDMTDRLLTKREFRMLTAIYDMATKRIIKELRKESSTISSHNNIKTALGLCGCKHCYEKGSKQAEIQATMSNNLFKTEEHFLICSKHAAGFERGQHED</sequence>
<evidence type="ECO:0000313" key="2">
    <source>
        <dbReference type="Proteomes" id="UP000616595"/>
    </source>
</evidence>
<evidence type="ECO:0000313" key="1">
    <source>
        <dbReference type="EMBL" id="MBC3887254.1"/>
    </source>
</evidence>
<reference evidence="1" key="1">
    <citation type="submission" date="2019-10" db="EMBL/GenBank/DDBJ databases">
        <authorList>
            <person name="Ross D.E."/>
            <person name="Gulliver D."/>
        </authorList>
    </citation>
    <scope>NUCLEOTIDE SEQUENCE</scope>
    <source>
        <strain evidence="1">DER-2019</strain>
    </source>
</reference>
<keyword evidence="2" id="KW-1185">Reference proteome</keyword>